<proteinExistence type="predicted"/>
<keyword evidence="3 6" id="KW-0812">Transmembrane</keyword>
<sequence length="197" mass="21746">MSTDTVVSYIFLCVISAATPGPGTLAVVAQSIQNGFRHTLPLIVGIQLGLLSVAIAAISGLAVVFKASTTLYYLVQYAGLSYLGYLGVMSLMASYNNYKINESALSNFSFKQGVIISSFNPKTLLFFSSFFPMFIDVKSDYLIQALWLVVILLLSTLLVHLFYSLIMEKISWVLFKYSRLFHFVVGISFITIAITMV</sequence>
<evidence type="ECO:0000256" key="3">
    <source>
        <dbReference type="ARBA" id="ARBA00022692"/>
    </source>
</evidence>
<comment type="subcellular location">
    <subcellularLocation>
        <location evidence="1">Cell membrane</location>
        <topology evidence="1">Multi-pass membrane protein</topology>
    </subcellularLocation>
</comment>
<dbReference type="RefSeq" id="WP_274690041.1">
    <property type="nucleotide sequence ID" value="NZ_JAPMOU010000023.1"/>
</dbReference>
<organism evidence="7 8">
    <name type="scientific">Spartinivicinus poritis</name>
    <dbReference type="NCBI Taxonomy" id="2994640"/>
    <lineage>
        <taxon>Bacteria</taxon>
        <taxon>Pseudomonadati</taxon>
        <taxon>Pseudomonadota</taxon>
        <taxon>Gammaproteobacteria</taxon>
        <taxon>Oceanospirillales</taxon>
        <taxon>Zooshikellaceae</taxon>
        <taxon>Spartinivicinus</taxon>
    </lineage>
</organism>
<evidence type="ECO:0000256" key="4">
    <source>
        <dbReference type="ARBA" id="ARBA00022989"/>
    </source>
</evidence>
<comment type="caution">
    <text evidence="7">The sequence shown here is derived from an EMBL/GenBank/DDBJ whole genome shotgun (WGS) entry which is preliminary data.</text>
</comment>
<evidence type="ECO:0000256" key="6">
    <source>
        <dbReference type="SAM" id="Phobius"/>
    </source>
</evidence>
<gene>
    <name evidence="7" type="ORF">ORQ98_17265</name>
</gene>
<dbReference type="EMBL" id="JAPMOU010000023">
    <property type="protein sequence ID" value="MDE1463706.1"/>
    <property type="molecule type" value="Genomic_DNA"/>
</dbReference>
<dbReference type="InterPro" id="IPR001123">
    <property type="entry name" value="LeuE-type"/>
</dbReference>
<keyword evidence="8" id="KW-1185">Reference proteome</keyword>
<feature type="transmembrane region" description="Helical" evidence="6">
    <location>
        <begin position="6"/>
        <end position="28"/>
    </location>
</feature>
<keyword evidence="4 6" id="KW-1133">Transmembrane helix</keyword>
<dbReference type="PANTHER" id="PTHR30086">
    <property type="entry name" value="ARGININE EXPORTER PROTEIN ARGO"/>
    <property type="match status" value="1"/>
</dbReference>
<keyword evidence="5 6" id="KW-0472">Membrane</keyword>
<keyword evidence="2" id="KW-1003">Cell membrane</keyword>
<feature type="transmembrane region" description="Helical" evidence="6">
    <location>
        <begin position="40"/>
        <end position="65"/>
    </location>
</feature>
<evidence type="ECO:0000256" key="2">
    <source>
        <dbReference type="ARBA" id="ARBA00022475"/>
    </source>
</evidence>
<evidence type="ECO:0000256" key="5">
    <source>
        <dbReference type="ARBA" id="ARBA00023136"/>
    </source>
</evidence>
<evidence type="ECO:0000313" key="8">
    <source>
        <dbReference type="Proteomes" id="UP001528823"/>
    </source>
</evidence>
<dbReference type="Proteomes" id="UP001528823">
    <property type="component" value="Unassembled WGS sequence"/>
</dbReference>
<feature type="transmembrane region" description="Helical" evidence="6">
    <location>
        <begin position="71"/>
        <end position="93"/>
    </location>
</feature>
<evidence type="ECO:0000256" key="1">
    <source>
        <dbReference type="ARBA" id="ARBA00004651"/>
    </source>
</evidence>
<name>A0ABT5UBE8_9GAMM</name>
<reference evidence="7 8" key="1">
    <citation type="submission" date="2022-11" db="EMBL/GenBank/DDBJ databases">
        <title>Spartinivicinus poritis sp. nov., isolated from scleractinian coral Porites lutea.</title>
        <authorList>
            <person name="Zhang G."/>
            <person name="Cai L."/>
            <person name="Wei Q."/>
        </authorList>
    </citation>
    <scope>NUCLEOTIDE SEQUENCE [LARGE SCALE GENOMIC DNA]</scope>
    <source>
        <strain evidence="7 8">A2-2</strain>
    </source>
</reference>
<dbReference type="PANTHER" id="PTHR30086:SF20">
    <property type="entry name" value="ARGININE EXPORTER PROTEIN ARGO-RELATED"/>
    <property type="match status" value="1"/>
</dbReference>
<evidence type="ECO:0000313" key="7">
    <source>
        <dbReference type="EMBL" id="MDE1463706.1"/>
    </source>
</evidence>
<feature type="transmembrane region" description="Helical" evidence="6">
    <location>
        <begin position="141"/>
        <end position="165"/>
    </location>
</feature>
<dbReference type="Pfam" id="PF01810">
    <property type="entry name" value="LysE"/>
    <property type="match status" value="1"/>
</dbReference>
<protein>
    <submittedName>
        <fullName evidence="7">LysE family translocator</fullName>
    </submittedName>
</protein>
<accession>A0ABT5UBE8</accession>
<feature type="transmembrane region" description="Helical" evidence="6">
    <location>
        <begin position="177"/>
        <end position="196"/>
    </location>
</feature>